<dbReference type="OrthoDB" id="2262349at2759"/>
<evidence type="ECO:0000313" key="3">
    <source>
        <dbReference type="Proteomes" id="UP000694397"/>
    </source>
</evidence>
<evidence type="ECO:0000256" key="1">
    <source>
        <dbReference type="ARBA" id="ARBA00010872"/>
    </source>
</evidence>
<dbReference type="Proteomes" id="UP000694397">
    <property type="component" value="Chromosome 3"/>
</dbReference>
<reference evidence="2" key="2">
    <citation type="submission" date="2025-08" db="UniProtKB">
        <authorList>
            <consortium name="Ensembl"/>
        </authorList>
    </citation>
    <scope>IDENTIFICATION</scope>
</reference>
<dbReference type="Pfam" id="PF01112">
    <property type="entry name" value="Asparaginase_2"/>
    <property type="match status" value="1"/>
</dbReference>
<evidence type="ECO:0000313" key="2">
    <source>
        <dbReference type="Ensembl" id="ENSSFOP00015054489.1"/>
    </source>
</evidence>
<keyword evidence="3" id="KW-1185">Reference proteome</keyword>
<dbReference type="GO" id="GO:0016787">
    <property type="term" value="F:hydrolase activity"/>
    <property type="evidence" value="ECO:0007669"/>
    <property type="project" value="InterPro"/>
</dbReference>
<dbReference type="GeneTree" id="ENSGT00950000183045"/>
<dbReference type="PANTHER" id="PTHR10188">
    <property type="entry name" value="L-ASPARAGINASE"/>
    <property type="match status" value="1"/>
</dbReference>
<dbReference type="GO" id="GO:0033345">
    <property type="term" value="P:L-asparagine catabolic process via L-aspartate"/>
    <property type="evidence" value="ECO:0007669"/>
    <property type="project" value="TreeGrafter"/>
</dbReference>
<dbReference type="AlphaFoldDB" id="A0A8C9U146"/>
<organism evidence="2 3">
    <name type="scientific">Scleropages formosus</name>
    <name type="common">Asian bonytongue</name>
    <name type="synonym">Osteoglossum formosum</name>
    <dbReference type="NCBI Taxonomy" id="113540"/>
    <lineage>
        <taxon>Eukaryota</taxon>
        <taxon>Metazoa</taxon>
        <taxon>Chordata</taxon>
        <taxon>Craniata</taxon>
        <taxon>Vertebrata</taxon>
        <taxon>Euteleostomi</taxon>
        <taxon>Actinopterygii</taxon>
        <taxon>Neopterygii</taxon>
        <taxon>Teleostei</taxon>
        <taxon>Osteoglossocephala</taxon>
        <taxon>Osteoglossomorpha</taxon>
        <taxon>Osteoglossiformes</taxon>
        <taxon>Osteoglossidae</taxon>
        <taxon>Scleropages</taxon>
    </lineage>
</organism>
<reference evidence="2" key="3">
    <citation type="submission" date="2025-09" db="UniProtKB">
        <authorList>
            <consortium name="Ensembl"/>
        </authorList>
    </citation>
    <scope>IDENTIFICATION</scope>
</reference>
<reference evidence="2 3" key="1">
    <citation type="submission" date="2019-04" db="EMBL/GenBank/DDBJ databases">
        <authorList>
            <consortium name="Wellcome Sanger Institute Data Sharing"/>
        </authorList>
    </citation>
    <scope>NUCLEOTIDE SEQUENCE [LARGE SCALE GENOMIC DNA]</scope>
</reference>
<accession>A0A8C9U146</accession>
<proteinExistence type="inferred from homology"/>
<dbReference type="SUPFAM" id="SSF56235">
    <property type="entry name" value="N-terminal nucleophile aminohydrolases (Ntn hydrolases)"/>
    <property type="match status" value="1"/>
</dbReference>
<sequence>MSQDNPLRKFMDPFSCPSVYLTGKDLMEGVECAVGNVYLAGGGSSLDTVQRCVTALEDCFLFNAGKGSVFNREGKLEMEATIVDGSGMNSGSVACVQTVKNPIKAARQVMKNSRHALLVGDGAEQFLDSLEEKEKPVDLEYFHTDLRYKELEMKRKACR</sequence>
<comment type="similarity">
    <text evidence="1">Belongs to the Ntn-hydrolase family.</text>
</comment>
<dbReference type="GO" id="GO:0005737">
    <property type="term" value="C:cytoplasm"/>
    <property type="evidence" value="ECO:0007669"/>
    <property type="project" value="TreeGrafter"/>
</dbReference>
<dbReference type="Ensembl" id="ENSSFOT00015079055.1">
    <property type="protein sequence ID" value="ENSSFOP00015054489.1"/>
    <property type="gene ID" value="ENSSFOG00015030824.1"/>
</dbReference>
<dbReference type="InterPro" id="IPR000246">
    <property type="entry name" value="Peptidase_T2"/>
</dbReference>
<protein>
    <submittedName>
        <fullName evidence="2">Uncharacterized protein</fullName>
    </submittedName>
</protein>
<name>A0A8C9U146_SCLFO</name>
<dbReference type="PANTHER" id="PTHR10188:SF42">
    <property type="entry name" value="SI:CH211-256M1.8"/>
    <property type="match status" value="1"/>
</dbReference>
<dbReference type="InterPro" id="IPR029055">
    <property type="entry name" value="Ntn_hydrolases_N"/>
</dbReference>